<dbReference type="InterPro" id="IPR011032">
    <property type="entry name" value="GroES-like_sf"/>
</dbReference>
<dbReference type="Pfam" id="PF00107">
    <property type="entry name" value="ADH_zinc_N"/>
    <property type="match status" value="1"/>
</dbReference>
<dbReference type="CDD" id="cd08300">
    <property type="entry name" value="alcohol_DH_class_III"/>
    <property type="match status" value="1"/>
</dbReference>
<dbReference type="Gene3D" id="3.30.40.10">
    <property type="entry name" value="Zinc/RING finger domain, C3HC4 (zinc finger)"/>
    <property type="match status" value="1"/>
</dbReference>
<dbReference type="Pfam" id="PF08240">
    <property type="entry name" value="ADH_N"/>
    <property type="match status" value="1"/>
</dbReference>
<comment type="catalytic activity">
    <reaction evidence="9">
        <text>S-nitrosoglutathione + NADH + H(+) = S-(hydroxysulfenamide)glutathione + NAD(+)</text>
        <dbReference type="Rhea" id="RHEA:78371"/>
        <dbReference type="ChEBI" id="CHEBI:15378"/>
        <dbReference type="ChEBI" id="CHEBI:57540"/>
        <dbReference type="ChEBI" id="CHEBI:57945"/>
        <dbReference type="ChEBI" id="CHEBI:145544"/>
        <dbReference type="ChEBI" id="CHEBI:229723"/>
    </reaction>
</comment>
<comment type="catalytic activity">
    <reaction evidence="10">
        <text>S-(hydroxymethyl)glutathione + NAD(+) = S-formylglutathione + NADH + H(+)</text>
        <dbReference type="Rhea" id="RHEA:19985"/>
        <dbReference type="ChEBI" id="CHEBI:15378"/>
        <dbReference type="ChEBI" id="CHEBI:57540"/>
        <dbReference type="ChEBI" id="CHEBI:57688"/>
        <dbReference type="ChEBI" id="CHEBI:57945"/>
        <dbReference type="ChEBI" id="CHEBI:58758"/>
        <dbReference type="EC" id="1.1.1.284"/>
    </reaction>
</comment>
<dbReference type="InterPro" id="IPR002328">
    <property type="entry name" value="ADH_Zn_CS"/>
</dbReference>
<feature type="transmembrane region" description="Helical" evidence="14">
    <location>
        <begin position="197"/>
        <end position="217"/>
    </location>
</feature>
<dbReference type="Pfam" id="PF12906">
    <property type="entry name" value="RINGv"/>
    <property type="match status" value="1"/>
</dbReference>
<dbReference type="InterPro" id="IPR013154">
    <property type="entry name" value="ADH-like_N"/>
</dbReference>
<evidence type="ECO:0000256" key="9">
    <source>
        <dbReference type="ARBA" id="ARBA00047901"/>
    </source>
</evidence>
<comment type="catalytic activity">
    <reaction evidence="8">
        <text>S-(hydroxymethyl)glutathione + NADP(+) = S-formylglutathione + NADPH + H(+)</text>
        <dbReference type="Rhea" id="RHEA:19981"/>
        <dbReference type="ChEBI" id="CHEBI:15378"/>
        <dbReference type="ChEBI" id="CHEBI:57688"/>
        <dbReference type="ChEBI" id="CHEBI:57783"/>
        <dbReference type="ChEBI" id="CHEBI:58349"/>
        <dbReference type="ChEBI" id="CHEBI:58758"/>
        <dbReference type="EC" id="1.1.1.284"/>
    </reaction>
</comment>
<evidence type="ECO:0000256" key="13">
    <source>
        <dbReference type="RuleBase" id="RU361277"/>
    </source>
</evidence>
<dbReference type="EMBL" id="CAJVQB010004352">
    <property type="protein sequence ID" value="CAG8633521.1"/>
    <property type="molecule type" value="Genomic_DNA"/>
</dbReference>
<evidence type="ECO:0000256" key="6">
    <source>
        <dbReference type="ARBA" id="ARBA00023002"/>
    </source>
</evidence>
<keyword evidence="7" id="KW-0520">NAD</keyword>
<feature type="transmembrane region" description="Helical" evidence="14">
    <location>
        <begin position="83"/>
        <end position="105"/>
    </location>
</feature>
<dbReference type="SUPFAM" id="SSF50129">
    <property type="entry name" value="GroES-like"/>
    <property type="match status" value="2"/>
</dbReference>
<evidence type="ECO:0000256" key="3">
    <source>
        <dbReference type="ARBA" id="ARBA00022723"/>
    </source>
</evidence>
<sequence>MNARSPICRICLSKDDPKSLIAPCKCKGSVKYVHSSCLTQWRNRLLKIRTSKNTDRCTSCKFEYIVRKKKTVRNILNRGDVRITITCGIVIALLIPSGYMMKFIIMLTSAMYSNDETETSEIFSDTITNASSSIWTLSSFNLPFCATLTPSDINLHNEIVLSSFPLLLIKLFPKILDAEFWFGILCQPEIQHLHLGVFFLGSVSNIYTAYTLINELFDMFTEDRREFRHAVLLGVCFMVITFWFHYTVTAFRVSTTQTIKCKAAVAWGPSQPLSVEEVEVAPPGKGEIRIKILATGVCHTDAYTLSGKDPEGVFWPIILGHEGGGIVESIGEDVTTIQPGDHVIPLYIPECRTCKFCKSGKTNLCSKVRATQGRGLMPDEKTRFTCRGQKVYHYMGCSTFSQYTVLLEISAVKINQQAPLDKVCLLGCGITTGFGAAVKTADIQPDSTVAVFGCGGVGLSVIQGAVARKARQIFAVDTNPRKFEFAKKLGATDCINPKDFEKPIQQACHKGWGQSIIIGVADAGEEISTRPFQLVTGRVWKGSAFGGIKGRSELPGIVEDYLNKKLEVDMYITHKFKIEDINKAFRAMHDGEW</sequence>
<gene>
    <name evidence="16" type="ORF">GMARGA_LOCUS8461</name>
</gene>
<evidence type="ECO:0000256" key="10">
    <source>
        <dbReference type="ARBA" id="ARBA00048110"/>
    </source>
</evidence>
<dbReference type="PROSITE" id="PS51292">
    <property type="entry name" value="ZF_RING_CH"/>
    <property type="match status" value="1"/>
</dbReference>
<feature type="transmembrane region" description="Helical" evidence="14">
    <location>
        <begin position="229"/>
        <end position="246"/>
    </location>
</feature>
<dbReference type="Proteomes" id="UP000789901">
    <property type="component" value="Unassembled WGS sequence"/>
</dbReference>
<name>A0ABN7UMZ2_GIGMA</name>
<dbReference type="CDD" id="cd16495">
    <property type="entry name" value="RING_CH-C4HC3_MARCH"/>
    <property type="match status" value="1"/>
</dbReference>
<dbReference type="PANTHER" id="PTHR43880:SF12">
    <property type="entry name" value="ALCOHOL DEHYDROGENASE CLASS-3"/>
    <property type="match status" value="1"/>
</dbReference>
<comment type="caution">
    <text evidence="16">The sequence shown here is derived from an EMBL/GenBank/DDBJ whole genome shotgun (WGS) entry which is preliminary data.</text>
</comment>
<evidence type="ECO:0000256" key="5">
    <source>
        <dbReference type="ARBA" id="ARBA00022833"/>
    </source>
</evidence>
<keyword evidence="5 13" id="KW-0862">Zinc</keyword>
<keyword evidence="14" id="KW-0472">Membrane</keyword>
<keyword evidence="17" id="KW-1185">Reference proteome</keyword>
<dbReference type="Gene3D" id="3.90.180.10">
    <property type="entry name" value="Medium-chain alcohol dehydrogenases, catalytic domain"/>
    <property type="match status" value="2"/>
</dbReference>
<reference evidence="16 17" key="1">
    <citation type="submission" date="2021-06" db="EMBL/GenBank/DDBJ databases">
        <authorList>
            <person name="Kallberg Y."/>
            <person name="Tangrot J."/>
            <person name="Rosling A."/>
        </authorList>
    </citation>
    <scope>NUCLEOTIDE SEQUENCE [LARGE SCALE GENOMIC DNA]</scope>
    <source>
        <strain evidence="16 17">120-4 pot B 10/14</strain>
    </source>
</reference>
<evidence type="ECO:0000256" key="8">
    <source>
        <dbReference type="ARBA" id="ARBA00047793"/>
    </source>
</evidence>
<evidence type="ECO:0000256" key="4">
    <source>
        <dbReference type="ARBA" id="ARBA00022771"/>
    </source>
</evidence>
<dbReference type="PANTHER" id="PTHR43880">
    <property type="entry name" value="ALCOHOL DEHYDROGENASE"/>
    <property type="match status" value="1"/>
</dbReference>
<evidence type="ECO:0000259" key="15">
    <source>
        <dbReference type="PROSITE" id="PS51292"/>
    </source>
</evidence>
<keyword evidence="3 13" id="KW-0479">Metal-binding</keyword>
<dbReference type="SMART" id="SM00744">
    <property type="entry name" value="RINGv"/>
    <property type="match status" value="1"/>
</dbReference>
<dbReference type="PROSITE" id="PS00059">
    <property type="entry name" value="ADH_ZINC"/>
    <property type="match status" value="1"/>
</dbReference>
<evidence type="ECO:0000256" key="1">
    <source>
        <dbReference type="ARBA" id="ARBA00001947"/>
    </source>
</evidence>
<dbReference type="InterPro" id="IPR013149">
    <property type="entry name" value="ADH-like_C"/>
</dbReference>
<evidence type="ECO:0000256" key="7">
    <source>
        <dbReference type="ARBA" id="ARBA00023027"/>
    </source>
</evidence>
<comment type="cofactor">
    <cofactor evidence="1 13">
        <name>Zn(2+)</name>
        <dbReference type="ChEBI" id="CHEBI:29105"/>
    </cofactor>
</comment>
<keyword evidence="14" id="KW-1133">Transmembrane helix</keyword>
<comment type="similarity">
    <text evidence="2">Belongs to the zinc-containing alcohol dehydrogenase family. Class-III subfamily.</text>
</comment>
<proteinExistence type="inferred from homology"/>
<dbReference type="SUPFAM" id="SSF57850">
    <property type="entry name" value="RING/U-box"/>
    <property type="match status" value="1"/>
</dbReference>
<comment type="catalytic activity">
    <reaction evidence="11">
        <text>a secondary alcohol + NAD(+) = a ketone + NADH + H(+)</text>
        <dbReference type="Rhea" id="RHEA:10740"/>
        <dbReference type="ChEBI" id="CHEBI:15378"/>
        <dbReference type="ChEBI" id="CHEBI:17087"/>
        <dbReference type="ChEBI" id="CHEBI:35681"/>
        <dbReference type="ChEBI" id="CHEBI:57540"/>
        <dbReference type="ChEBI" id="CHEBI:57945"/>
        <dbReference type="EC" id="1.1.1.1"/>
    </reaction>
</comment>
<dbReference type="Gene3D" id="3.40.50.720">
    <property type="entry name" value="NAD(P)-binding Rossmann-like Domain"/>
    <property type="match status" value="2"/>
</dbReference>
<evidence type="ECO:0000256" key="14">
    <source>
        <dbReference type="SAM" id="Phobius"/>
    </source>
</evidence>
<organism evidence="16 17">
    <name type="scientific">Gigaspora margarita</name>
    <dbReference type="NCBI Taxonomy" id="4874"/>
    <lineage>
        <taxon>Eukaryota</taxon>
        <taxon>Fungi</taxon>
        <taxon>Fungi incertae sedis</taxon>
        <taxon>Mucoromycota</taxon>
        <taxon>Glomeromycotina</taxon>
        <taxon>Glomeromycetes</taxon>
        <taxon>Diversisporales</taxon>
        <taxon>Gigasporaceae</taxon>
        <taxon>Gigaspora</taxon>
    </lineage>
</organism>
<keyword evidence="4" id="KW-0863">Zinc-finger</keyword>
<dbReference type="SUPFAM" id="SSF51735">
    <property type="entry name" value="NAD(P)-binding Rossmann-fold domains"/>
    <property type="match status" value="1"/>
</dbReference>
<evidence type="ECO:0000256" key="12">
    <source>
        <dbReference type="ARBA" id="ARBA00049243"/>
    </source>
</evidence>
<dbReference type="InterPro" id="IPR014183">
    <property type="entry name" value="ADH_3"/>
</dbReference>
<evidence type="ECO:0000313" key="17">
    <source>
        <dbReference type="Proteomes" id="UP000789901"/>
    </source>
</evidence>
<comment type="catalytic activity">
    <reaction evidence="12">
        <text>a primary alcohol + NAD(+) = an aldehyde + NADH + H(+)</text>
        <dbReference type="Rhea" id="RHEA:10736"/>
        <dbReference type="ChEBI" id="CHEBI:15378"/>
        <dbReference type="ChEBI" id="CHEBI:15734"/>
        <dbReference type="ChEBI" id="CHEBI:17478"/>
        <dbReference type="ChEBI" id="CHEBI:57540"/>
        <dbReference type="ChEBI" id="CHEBI:57945"/>
        <dbReference type="EC" id="1.1.1.1"/>
    </reaction>
</comment>
<accession>A0ABN7UMZ2</accession>
<feature type="domain" description="RING-CH-type" evidence="15">
    <location>
        <begin position="1"/>
        <end position="67"/>
    </location>
</feature>
<evidence type="ECO:0000313" key="16">
    <source>
        <dbReference type="EMBL" id="CAG8633521.1"/>
    </source>
</evidence>
<dbReference type="InterPro" id="IPR036291">
    <property type="entry name" value="NAD(P)-bd_dom_sf"/>
</dbReference>
<dbReference type="InterPro" id="IPR013083">
    <property type="entry name" value="Znf_RING/FYVE/PHD"/>
</dbReference>
<evidence type="ECO:0000256" key="11">
    <source>
        <dbReference type="ARBA" id="ARBA00049164"/>
    </source>
</evidence>
<evidence type="ECO:0000256" key="2">
    <source>
        <dbReference type="ARBA" id="ARBA00010902"/>
    </source>
</evidence>
<keyword evidence="6" id="KW-0560">Oxidoreductase</keyword>
<dbReference type="InterPro" id="IPR011016">
    <property type="entry name" value="Znf_RING-CH"/>
</dbReference>
<keyword evidence="14" id="KW-0812">Transmembrane</keyword>
<protein>
    <submittedName>
        <fullName evidence="16">33304_t:CDS:1</fullName>
    </submittedName>
</protein>